<evidence type="ECO:0000256" key="1">
    <source>
        <dbReference type="ARBA" id="ARBA00023015"/>
    </source>
</evidence>
<sequence length="256" mass="27416">MSMPPVCIDDIESYHTDTWRYYSDVTEAAHPDTRTRLLNAAAERIAAAPGGEISLRAVCDAAGVKMPTLYHFFGSKQGLLDAVIERGFDLYLAEKAAHESSGDPVQDIRDGWDAHVAFGIENPGFYTLMYGMVRPGHSPAAQDRPSRLLSALTHAAAREGRLIVDPEQAAAHILVANIGVTLRQIVLAAPDPQLSAAVREGAIAAITGTGKATSPASDRRAEIHRVLEHAAAHAEVLGAAETQLLIQWLRKLGSDG</sequence>
<feature type="domain" description="HTH tetR-type" evidence="5">
    <location>
        <begin position="31"/>
        <end position="91"/>
    </location>
</feature>
<dbReference type="Pfam" id="PF00440">
    <property type="entry name" value="TetR_N"/>
    <property type="match status" value="1"/>
</dbReference>
<gene>
    <name evidence="6" type="ORF">GCM10022202_36470</name>
</gene>
<reference evidence="7" key="1">
    <citation type="journal article" date="2019" name="Int. J. Syst. Evol. Microbiol.">
        <title>The Global Catalogue of Microorganisms (GCM) 10K type strain sequencing project: providing services to taxonomists for standard genome sequencing and annotation.</title>
        <authorList>
            <consortium name="The Broad Institute Genomics Platform"/>
            <consortium name="The Broad Institute Genome Sequencing Center for Infectious Disease"/>
            <person name="Wu L."/>
            <person name="Ma J."/>
        </authorList>
    </citation>
    <scope>NUCLEOTIDE SEQUENCE [LARGE SCALE GENOMIC DNA]</scope>
    <source>
        <strain evidence="7">JCM 16546</strain>
    </source>
</reference>
<dbReference type="InterPro" id="IPR001647">
    <property type="entry name" value="HTH_TetR"/>
</dbReference>
<name>A0ABP7BVH9_9MICO</name>
<dbReference type="SUPFAM" id="SSF48498">
    <property type="entry name" value="Tetracyclin repressor-like, C-terminal domain"/>
    <property type="match status" value="1"/>
</dbReference>
<evidence type="ECO:0000313" key="7">
    <source>
        <dbReference type="Proteomes" id="UP001410795"/>
    </source>
</evidence>
<dbReference type="InterPro" id="IPR009057">
    <property type="entry name" value="Homeodomain-like_sf"/>
</dbReference>
<keyword evidence="7" id="KW-1185">Reference proteome</keyword>
<feature type="DNA-binding region" description="H-T-H motif" evidence="4">
    <location>
        <begin position="54"/>
        <end position="73"/>
    </location>
</feature>
<protein>
    <submittedName>
        <fullName evidence="6">TetR/AcrR family transcriptional regulator</fullName>
    </submittedName>
</protein>
<evidence type="ECO:0000256" key="3">
    <source>
        <dbReference type="ARBA" id="ARBA00023163"/>
    </source>
</evidence>
<comment type="caution">
    <text evidence="6">The sequence shown here is derived from an EMBL/GenBank/DDBJ whole genome shotgun (WGS) entry which is preliminary data.</text>
</comment>
<dbReference type="Gene3D" id="1.10.357.10">
    <property type="entry name" value="Tetracycline Repressor, domain 2"/>
    <property type="match status" value="1"/>
</dbReference>
<dbReference type="PANTHER" id="PTHR30055">
    <property type="entry name" value="HTH-TYPE TRANSCRIPTIONAL REGULATOR RUTR"/>
    <property type="match status" value="1"/>
</dbReference>
<dbReference type="InterPro" id="IPR036271">
    <property type="entry name" value="Tet_transcr_reg_TetR-rel_C_sf"/>
</dbReference>
<dbReference type="InterPro" id="IPR050109">
    <property type="entry name" value="HTH-type_TetR-like_transc_reg"/>
</dbReference>
<evidence type="ECO:0000259" key="5">
    <source>
        <dbReference type="PROSITE" id="PS50977"/>
    </source>
</evidence>
<keyword evidence="3" id="KW-0804">Transcription</keyword>
<dbReference type="PANTHER" id="PTHR30055:SF234">
    <property type="entry name" value="HTH-TYPE TRANSCRIPTIONAL REGULATOR BETI"/>
    <property type="match status" value="1"/>
</dbReference>
<evidence type="ECO:0000313" key="6">
    <source>
        <dbReference type="EMBL" id="GAA3670898.1"/>
    </source>
</evidence>
<dbReference type="SUPFAM" id="SSF46689">
    <property type="entry name" value="Homeodomain-like"/>
    <property type="match status" value="1"/>
</dbReference>
<keyword evidence="2 4" id="KW-0238">DNA-binding</keyword>
<dbReference type="Proteomes" id="UP001410795">
    <property type="component" value="Unassembled WGS sequence"/>
</dbReference>
<accession>A0ABP7BVH9</accession>
<dbReference type="PROSITE" id="PS50977">
    <property type="entry name" value="HTH_TETR_2"/>
    <property type="match status" value="1"/>
</dbReference>
<organism evidence="6 7">
    <name type="scientific">Microbacterium marinilacus</name>
    <dbReference type="NCBI Taxonomy" id="415209"/>
    <lineage>
        <taxon>Bacteria</taxon>
        <taxon>Bacillati</taxon>
        <taxon>Actinomycetota</taxon>
        <taxon>Actinomycetes</taxon>
        <taxon>Micrococcales</taxon>
        <taxon>Microbacteriaceae</taxon>
        <taxon>Microbacterium</taxon>
    </lineage>
</organism>
<dbReference type="EMBL" id="BAAAYV010000025">
    <property type="protein sequence ID" value="GAA3670898.1"/>
    <property type="molecule type" value="Genomic_DNA"/>
</dbReference>
<proteinExistence type="predicted"/>
<keyword evidence="1" id="KW-0805">Transcription regulation</keyword>
<evidence type="ECO:0000256" key="4">
    <source>
        <dbReference type="PROSITE-ProRule" id="PRU00335"/>
    </source>
</evidence>
<evidence type="ECO:0000256" key="2">
    <source>
        <dbReference type="ARBA" id="ARBA00023125"/>
    </source>
</evidence>